<gene>
    <name evidence="3" type="ORF">GETHOR_23800</name>
</gene>
<accession>A0ABN6V2T3</accession>
<dbReference type="Pfam" id="PF13717">
    <property type="entry name" value="Zn_ribbon_4"/>
    <property type="match status" value="1"/>
</dbReference>
<feature type="domain" description="Zinc finger/thioredoxin putative" evidence="2">
    <location>
        <begin position="5"/>
        <end position="38"/>
    </location>
</feature>
<dbReference type="NCBIfam" id="TIGR02098">
    <property type="entry name" value="MJ0042_CXXC"/>
    <property type="match status" value="1"/>
</dbReference>
<protein>
    <recommendedName>
        <fullName evidence="2">Zinc finger/thioredoxin putative domain-containing protein</fullName>
    </recommendedName>
</protein>
<dbReference type="InterPro" id="IPR011723">
    <property type="entry name" value="Znf/thioredoxin_put"/>
</dbReference>
<name>A0ABN6V2T3_9BACT</name>
<feature type="region of interest" description="Disordered" evidence="1">
    <location>
        <begin position="197"/>
        <end position="233"/>
    </location>
</feature>
<evidence type="ECO:0000259" key="2">
    <source>
        <dbReference type="Pfam" id="PF13717"/>
    </source>
</evidence>
<evidence type="ECO:0000313" key="3">
    <source>
        <dbReference type="EMBL" id="BDU70279.1"/>
    </source>
</evidence>
<feature type="compositionally biased region" description="Low complexity" evidence="1">
    <location>
        <begin position="110"/>
        <end position="129"/>
    </location>
</feature>
<dbReference type="Proteomes" id="UP001242010">
    <property type="component" value="Chromosome"/>
</dbReference>
<evidence type="ECO:0000313" key="4">
    <source>
        <dbReference type="Proteomes" id="UP001242010"/>
    </source>
</evidence>
<reference evidence="4" key="1">
    <citation type="journal article" date="2023" name="Int. J. Syst. Evol. Microbiol.">
        <title>Mesoterricola silvestris gen. nov., sp. nov., Mesoterricola sediminis sp. nov., Geothrix oryzae sp. nov., Geothrix edaphica sp. nov., Geothrix rubra sp. nov., and Geothrix limicola sp. nov., six novel members of Acidobacteriota isolated from soils.</title>
        <authorList>
            <person name="Itoh H."/>
            <person name="Sugisawa Y."/>
            <person name="Mise K."/>
            <person name="Xu Z."/>
            <person name="Kuniyasu M."/>
            <person name="Ushijima N."/>
            <person name="Kawano K."/>
            <person name="Kobayashi E."/>
            <person name="Shiratori Y."/>
            <person name="Masuda Y."/>
            <person name="Senoo K."/>
        </authorList>
    </citation>
    <scope>NUCLEOTIDE SEQUENCE [LARGE SCALE GENOMIC DNA]</scope>
    <source>
        <strain evidence="4">Red222</strain>
    </source>
</reference>
<sequence length="384" mass="40242">MAEAIHCPSCSTRYRLRPERLRPAIRRARCFSCGGVFPVGDIVARLLTPAATPDFDLEAGLESHLGSELGDLADFQPSEAPPSLTLGDLEGADAEILEKTLVDTPAALPEAKQAAPPEPAPDLALGTTPAAPPTTPPTPPPFPPEITETTLSGYTSARDAIDKLFGDAPAQPSGLKITKDSSAMDMEATLTALEATLGGSEMPTPPAEADGAGEDPTASGHPVEGGQAASSTTVRLTQEDLRAALAVAPQGPSSFRSSEAVPTPEAHKEAAPSTPSLSPSDLFPTSLATDAGAELLRLKIGEEIYPGLTMSQIIAWVEEGRILENHLVARQHSENWLEAHKVPGLRPVFERLRRERSGGAPSLDSPVMEIAPKKSLFGGLFGKN</sequence>
<keyword evidence="4" id="KW-1185">Reference proteome</keyword>
<feature type="region of interest" description="Disordered" evidence="1">
    <location>
        <begin position="110"/>
        <end position="147"/>
    </location>
</feature>
<proteinExistence type="predicted"/>
<organism evidence="3 4">
    <name type="scientific">Geothrix oryzae</name>
    <dbReference type="NCBI Taxonomy" id="2927975"/>
    <lineage>
        <taxon>Bacteria</taxon>
        <taxon>Pseudomonadati</taxon>
        <taxon>Acidobacteriota</taxon>
        <taxon>Holophagae</taxon>
        <taxon>Holophagales</taxon>
        <taxon>Holophagaceae</taxon>
        <taxon>Geothrix</taxon>
    </lineage>
</organism>
<evidence type="ECO:0000256" key="1">
    <source>
        <dbReference type="SAM" id="MobiDB-lite"/>
    </source>
</evidence>
<dbReference type="EMBL" id="AP027079">
    <property type="protein sequence ID" value="BDU70279.1"/>
    <property type="molecule type" value="Genomic_DNA"/>
</dbReference>
<feature type="compositionally biased region" description="Pro residues" evidence="1">
    <location>
        <begin position="130"/>
        <end position="144"/>
    </location>
</feature>
<feature type="region of interest" description="Disordered" evidence="1">
    <location>
        <begin position="247"/>
        <end position="285"/>
    </location>
</feature>
<dbReference type="RefSeq" id="WP_286353998.1">
    <property type="nucleotide sequence ID" value="NZ_AP027079.1"/>
</dbReference>